<dbReference type="Pfam" id="PF00084">
    <property type="entry name" value="Sushi"/>
    <property type="match status" value="2"/>
</dbReference>
<evidence type="ECO:0000256" key="7">
    <source>
        <dbReference type="SAM" id="SignalP"/>
    </source>
</evidence>
<evidence type="ECO:0000256" key="6">
    <source>
        <dbReference type="SAM" id="MobiDB-lite"/>
    </source>
</evidence>
<keyword evidence="3 5" id="KW-1015">Disulfide bond</keyword>
<dbReference type="EMBL" id="GDIQ01049847">
    <property type="protein sequence ID" value="JAN44890.1"/>
    <property type="molecule type" value="Transcribed_RNA"/>
</dbReference>
<dbReference type="InterPro" id="IPR000436">
    <property type="entry name" value="Sushi_SCR_CCP_dom"/>
</dbReference>
<feature type="compositionally biased region" description="Polar residues" evidence="6">
    <location>
        <begin position="306"/>
        <end position="316"/>
    </location>
</feature>
<keyword evidence="1 5" id="KW-0768">Sushi</keyword>
<dbReference type="InterPro" id="IPR050350">
    <property type="entry name" value="Compl-Cell_Adhes-Reg"/>
</dbReference>
<dbReference type="AlphaFoldDB" id="A0A0P6FC88"/>
<dbReference type="PANTHER" id="PTHR19325">
    <property type="entry name" value="COMPLEMENT COMPONENT-RELATED SUSHI DOMAIN-CONTAINING"/>
    <property type="match status" value="1"/>
</dbReference>
<sequence>MARLLRVHVTVFAVFLSVYSPVNGISNIFKSFSPLFDLTLSSNDTSTNTVNVTVRQDVREICIPPLLLHGSVDPLKSQYKSQDVIRIICKDGYELENPESSLLYCSQKGLWKVFTLGDSIYIPLPRCIVKERCPPLPKLIQGGMQIQDGGVGAVTSELSSTRAIYQCWYGLELEPPESEIRYCVRGKWTGENPSCVRASCPRPPTVTGGFFIARGVVNSVYVTGAAAKYYCDEGHRQKGPPLLTCSGKEWTPKDLPACVPIESSANAPSFKQEARGCPLPPEIANGRYQILPMRRSFSSSPFSPRTQHWNTMQQNGSAPSGSPLAPSTASPMLVVPVYSSALYSCQHGFLSGGSSLISCSPGGWWQPTHNAPRCLPFGPASPSNGVHHHNYGGNGLEMKEINAGQGRDAEGEDKVDGEEQSPGPLLVSFTTACGVTFVLCLIWMASRWKITCLRSSPTGGHHGRQQEEETLSFSGPVCHPSTTPATPAPPGGRRQQHSLWTWISPNQNDGATHGVHDDDDDSLPAYDRQLLDLGQPSDQDRVALIAYMNDSNTSSQATLPSYEEAVRSGTSSAAAATISSVYCTWPVAPPSYDSILILDEANGAATTTSHHLVNQSAASPSIDASCHISFIESDEAAADSNVGTTREEDNDQEADAVDGKSLFLALGLASRNSVCNAKGRRVGGATTTYYCVCSRTCRNELSARTLSCFSLLPSLNISSKHPAFSFSHVFLFDESPPLTRRMRTLPCNHWCVKGGPLIAAHASPIRVERVKSVLHRVMFCIYVDANGFFSSFGGVGE</sequence>
<feature type="region of interest" description="Disordered" evidence="6">
    <location>
        <begin position="298"/>
        <end position="326"/>
    </location>
</feature>
<reference evidence="8" key="1">
    <citation type="submission" date="2015-10" db="EMBL/GenBank/DDBJ databases">
        <title>EvidentialGene: Evidence-directed Construction of Complete mRNA Transcriptomes without Genomes.</title>
        <authorList>
            <person name="Gilbert D.G."/>
        </authorList>
    </citation>
    <scope>NUCLEOTIDE SEQUENCE</scope>
</reference>
<feature type="signal peptide" evidence="7">
    <location>
        <begin position="1"/>
        <end position="24"/>
    </location>
</feature>
<dbReference type="PANTHER" id="PTHR19325:SF575">
    <property type="entry name" value="LOCOMOTION-RELATED PROTEIN HIKARU GENKI"/>
    <property type="match status" value="1"/>
</dbReference>
<dbReference type="OrthoDB" id="6127264at2759"/>
<feature type="region of interest" description="Disordered" evidence="6">
    <location>
        <begin position="457"/>
        <end position="496"/>
    </location>
</feature>
<keyword evidence="7" id="KW-0732">Signal</keyword>
<evidence type="ECO:0000256" key="5">
    <source>
        <dbReference type="PROSITE-ProRule" id="PRU00302"/>
    </source>
</evidence>
<accession>A0A0P6FC88</accession>
<comment type="caution">
    <text evidence="5">Lacks conserved residue(s) required for the propagation of feature annotation.</text>
</comment>
<dbReference type="SUPFAM" id="SSF57535">
    <property type="entry name" value="Complement control module/SCR domain"/>
    <property type="match status" value="4"/>
</dbReference>
<evidence type="ECO:0000256" key="4">
    <source>
        <dbReference type="ARBA" id="ARBA00023180"/>
    </source>
</evidence>
<feature type="region of interest" description="Disordered" evidence="6">
    <location>
        <begin position="504"/>
        <end position="523"/>
    </location>
</feature>
<name>A0A0P6FC88_9CRUS</name>
<dbReference type="InterPro" id="IPR035976">
    <property type="entry name" value="Sushi/SCR/CCP_sf"/>
</dbReference>
<dbReference type="Gene3D" id="2.10.70.10">
    <property type="entry name" value="Complement Module, domain 1"/>
    <property type="match status" value="4"/>
</dbReference>
<feature type="compositionally biased region" description="Low complexity" evidence="6">
    <location>
        <begin position="317"/>
        <end position="326"/>
    </location>
</feature>
<feature type="disulfide bond" evidence="5">
    <location>
        <begin position="62"/>
        <end position="105"/>
    </location>
</feature>
<evidence type="ECO:0000256" key="2">
    <source>
        <dbReference type="ARBA" id="ARBA00022737"/>
    </source>
</evidence>
<proteinExistence type="predicted"/>
<dbReference type="SMART" id="SM00032">
    <property type="entry name" value="CCP"/>
    <property type="match status" value="4"/>
</dbReference>
<dbReference type="PROSITE" id="PS50923">
    <property type="entry name" value="SUSHI"/>
    <property type="match status" value="4"/>
</dbReference>
<keyword evidence="2" id="KW-0677">Repeat</keyword>
<feature type="disulfide bond" evidence="5">
    <location>
        <begin position="231"/>
        <end position="258"/>
    </location>
</feature>
<evidence type="ECO:0000313" key="8">
    <source>
        <dbReference type="EMBL" id="JAN44890.1"/>
    </source>
</evidence>
<dbReference type="CDD" id="cd00033">
    <property type="entry name" value="CCP"/>
    <property type="match status" value="2"/>
</dbReference>
<protein>
    <submittedName>
        <fullName evidence="8">Uncharacterized protein</fullName>
    </submittedName>
</protein>
<keyword evidence="4" id="KW-0325">Glycoprotein</keyword>
<evidence type="ECO:0000256" key="3">
    <source>
        <dbReference type="ARBA" id="ARBA00023157"/>
    </source>
</evidence>
<evidence type="ECO:0000256" key="1">
    <source>
        <dbReference type="ARBA" id="ARBA00022659"/>
    </source>
</evidence>
<organism evidence="8">
    <name type="scientific">Daphnia magna</name>
    <dbReference type="NCBI Taxonomy" id="35525"/>
    <lineage>
        <taxon>Eukaryota</taxon>
        <taxon>Metazoa</taxon>
        <taxon>Ecdysozoa</taxon>
        <taxon>Arthropoda</taxon>
        <taxon>Crustacea</taxon>
        <taxon>Branchiopoda</taxon>
        <taxon>Diplostraca</taxon>
        <taxon>Cladocera</taxon>
        <taxon>Anomopoda</taxon>
        <taxon>Daphniidae</taxon>
        <taxon>Daphnia</taxon>
    </lineage>
</organism>
<feature type="chain" id="PRO_5007424402" evidence="7">
    <location>
        <begin position="25"/>
        <end position="797"/>
    </location>
</feature>